<feature type="region of interest" description="Disordered" evidence="2">
    <location>
        <begin position="301"/>
        <end position="323"/>
    </location>
</feature>
<feature type="region of interest" description="Disordered" evidence="2">
    <location>
        <begin position="367"/>
        <end position="390"/>
    </location>
</feature>
<evidence type="ECO:0000313" key="4">
    <source>
        <dbReference type="Proteomes" id="UP001515480"/>
    </source>
</evidence>
<dbReference type="AlphaFoldDB" id="A0AB34K392"/>
<proteinExistence type="predicted"/>
<feature type="coiled-coil region" evidence="1">
    <location>
        <begin position="146"/>
        <end position="208"/>
    </location>
</feature>
<evidence type="ECO:0000256" key="1">
    <source>
        <dbReference type="SAM" id="Coils"/>
    </source>
</evidence>
<dbReference type="Proteomes" id="UP001515480">
    <property type="component" value="Unassembled WGS sequence"/>
</dbReference>
<dbReference type="EMBL" id="JBGBPQ010000002">
    <property type="protein sequence ID" value="KAL1527561.1"/>
    <property type="molecule type" value="Genomic_DNA"/>
</dbReference>
<accession>A0AB34K392</accession>
<keyword evidence="1" id="KW-0175">Coiled coil</keyword>
<evidence type="ECO:0000313" key="3">
    <source>
        <dbReference type="EMBL" id="KAL1527561.1"/>
    </source>
</evidence>
<feature type="region of interest" description="Disordered" evidence="2">
    <location>
        <begin position="551"/>
        <end position="576"/>
    </location>
</feature>
<comment type="caution">
    <text evidence="3">The sequence shown here is derived from an EMBL/GenBank/DDBJ whole genome shotgun (WGS) entry which is preliminary data.</text>
</comment>
<feature type="compositionally biased region" description="Low complexity" evidence="2">
    <location>
        <begin position="1"/>
        <end position="17"/>
    </location>
</feature>
<reference evidence="3 4" key="1">
    <citation type="journal article" date="2024" name="Science">
        <title>Giant polyketide synthase enzymes in the biosynthesis of giant marine polyether toxins.</title>
        <authorList>
            <person name="Fallon T.R."/>
            <person name="Shende V.V."/>
            <person name="Wierzbicki I.H."/>
            <person name="Pendleton A.L."/>
            <person name="Watervoot N.F."/>
            <person name="Auber R.P."/>
            <person name="Gonzalez D.J."/>
            <person name="Wisecaver J.H."/>
            <person name="Moore B.S."/>
        </authorList>
    </citation>
    <scope>NUCLEOTIDE SEQUENCE [LARGE SCALE GENOMIC DNA]</scope>
    <source>
        <strain evidence="3 4">12B1</strain>
    </source>
</reference>
<protein>
    <submittedName>
        <fullName evidence="3">Uncharacterized protein</fullName>
    </submittedName>
</protein>
<name>A0AB34K392_PRYPA</name>
<feature type="compositionally biased region" description="Polar residues" evidence="2">
    <location>
        <begin position="374"/>
        <end position="386"/>
    </location>
</feature>
<feature type="region of interest" description="Disordered" evidence="2">
    <location>
        <begin position="676"/>
        <end position="699"/>
    </location>
</feature>
<evidence type="ECO:0000256" key="2">
    <source>
        <dbReference type="SAM" id="MobiDB-lite"/>
    </source>
</evidence>
<keyword evidence="4" id="KW-1185">Reference proteome</keyword>
<feature type="region of interest" description="Disordered" evidence="2">
    <location>
        <begin position="1"/>
        <end position="30"/>
    </location>
</feature>
<gene>
    <name evidence="3" type="ORF">AB1Y20_008948</name>
</gene>
<feature type="compositionally biased region" description="Acidic residues" evidence="2">
    <location>
        <begin position="681"/>
        <end position="694"/>
    </location>
</feature>
<organism evidence="3 4">
    <name type="scientific">Prymnesium parvum</name>
    <name type="common">Toxic golden alga</name>
    <dbReference type="NCBI Taxonomy" id="97485"/>
    <lineage>
        <taxon>Eukaryota</taxon>
        <taxon>Haptista</taxon>
        <taxon>Haptophyta</taxon>
        <taxon>Prymnesiophyceae</taxon>
        <taxon>Prymnesiales</taxon>
        <taxon>Prymnesiaceae</taxon>
        <taxon>Prymnesium</taxon>
    </lineage>
</organism>
<feature type="region of interest" description="Disordered" evidence="2">
    <location>
        <begin position="632"/>
        <end position="662"/>
    </location>
</feature>
<sequence length="839" mass="93354">MSKHPGLLAADTAAADGRPSEGKPKSAVSRRTRNRLLRMKSLAHQVEQPLAHALTRAEEEEMVRGEVKLETEARAHLKGVLEARLAEMRQVVDGHMREFNQIRLRVDSKISEARHLQVEVAAGERMIGATRQTSDRASRAQRVEALALEHRQAAQAEDQMREAMRESETLEMMAKRLAEFASVNSLRLKKMERKCAELSVEYDRAQEHHRKICEAERQALQELDKVEAYTEEKRRQHKRQLQLRREVIEAFENEQIAVSHVEEAYDEEMDLLKERHLKQNATWWSMARYKRLQTKLVQFGAEPPARATESRAEGEAPPEADGRVAAGARRKWLAPSDAFKDRLIASLSRPPSESICVHTSLSSRNSVGARVDSGTRSKSLPASPSKSHIDRVRALKTARLSEGPPASSLPLEISRLARGPFARAMALVYHKAGVADCEKVLEEMDHWQRTAASLRMHRASMQRRYHKLAAAHSALSGELHDLKEASQPEGGGEELDNVSSAKRLHMKLQPAVAHKDHIHAKYVARAKLIFDATCSLKSLMALFSYPAAISSRGSRSRGASDDESEGSNAGDAADDEREEDWAKLLYGHFAEDVDSVLERCEAFSEQLLLMASGSWHRSVGSSLDLNVASSPVAKDDLSQADGSDASEDGTPERQESMSDAAGMKPVFRMVSTHNTRIQVAGEDDPGGGQDDEDEKERRRRRIPAHRRLLRKSVTVDLLDREAHKLQSSDIIQAAVHSRAAAERANASSAPTCQRRGSTQELGLPAATINELASRISPKYVLRSARPVVCSMRSSTEESCIEDSAKTRQAGRCCNQRCRPRPSSAGPKAKPVQIKRLPFY</sequence>